<dbReference type="RefSeq" id="WP_014537625.1">
    <property type="nucleotide sequence ID" value="NC_017384.1"/>
</dbReference>
<dbReference type="GO" id="GO:0003677">
    <property type="term" value="F:DNA binding"/>
    <property type="evidence" value="ECO:0007669"/>
    <property type="project" value="InterPro"/>
</dbReference>
<dbReference type="GO" id="GO:0006355">
    <property type="term" value="P:regulation of DNA-templated transcription"/>
    <property type="evidence" value="ECO:0007669"/>
    <property type="project" value="InterPro"/>
</dbReference>
<feature type="domain" description="HTH merR-type" evidence="2">
    <location>
        <begin position="1"/>
        <end position="27"/>
    </location>
</feature>
<evidence type="ECO:0008006" key="5">
    <source>
        <dbReference type="Google" id="ProtNLM"/>
    </source>
</evidence>
<evidence type="ECO:0000259" key="2">
    <source>
        <dbReference type="PROSITE" id="PS50937"/>
    </source>
</evidence>
<dbReference type="HOGENOM" id="CLU_107542_0_0_5"/>
<dbReference type="eggNOG" id="COG0789">
    <property type="taxonomic scope" value="Bacteria"/>
</dbReference>
<dbReference type="InterPro" id="IPR036736">
    <property type="entry name" value="ACP-like_sf"/>
</dbReference>
<feature type="domain" description="Carrier" evidence="1">
    <location>
        <begin position="81"/>
        <end position="156"/>
    </location>
</feature>
<protein>
    <recommendedName>
        <fullName evidence="5">Carrier domain-containing protein</fullName>
    </recommendedName>
</protein>
<keyword evidence="4" id="KW-1185">Reference proteome</keyword>
<dbReference type="PROSITE" id="PS50075">
    <property type="entry name" value="CARRIER"/>
    <property type="match status" value="1"/>
</dbReference>
<organism evidence="3 4">
    <name type="scientific">Ketogulonicigenium vulgare (strain WSH-001)</name>
    <dbReference type="NCBI Taxonomy" id="759362"/>
    <lineage>
        <taxon>Bacteria</taxon>
        <taxon>Pseudomonadati</taxon>
        <taxon>Pseudomonadota</taxon>
        <taxon>Alphaproteobacteria</taxon>
        <taxon>Rhodobacterales</taxon>
        <taxon>Roseobacteraceae</taxon>
        <taxon>Ketogulonicigenium</taxon>
    </lineage>
</organism>
<reference evidence="3 4" key="1">
    <citation type="journal article" date="2011" name="J. Bacteriol.">
        <title>Complete genome sequence of the industrial strain Ketogulonicigenium vulgare WSH-001.</title>
        <authorList>
            <person name="Liu L."/>
            <person name="Li Y."/>
            <person name="Zhang J."/>
            <person name="Zhou Z."/>
            <person name="Liu J."/>
            <person name="Li X."/>
            <person name="Zhou J."/>
            <person name="Du G."/>
            <person name="Wang L."/>
            <person name="Chen J."/>
        </authorList>
    </citation>
    <scope>NUCLEOTIDE SEQUENCE [LARGE SCALE GENOMIC DNA]</scope>
    <source>
        <strain evidence="3 4">WSH-001</strain>
    </source>
</reference>
<dbReference type="SUPFAM" id="SSF47336">
    <property type="entry name" value="ACP-like"/>
    <property type="match status" value="1"/>
</dbReference>
<dbReference type="EMBL" id="CP002018">
    <property type="protein sequence ID" value="AEM40548.1"/>
    <property type="molecule type" value="Genomic_DNA"/>
</dbReference>
<dbReference type="Proteomes" id="UP000000692">
    <property type="component" value="Chromosome"/>
</dbReference>
<evidence type="ECO:0000259" key="1">
    <source>
        <dbReference type="PROSITE" id="PS50075"/>
    </source>
</evidence>
<accession>F9Y4J1</accession>
<dbReference type="Gene3D" id="1.10.1200.10">
    <property type="entry name" value="ACP-like"/>
    <property type="match status" value="1"/>
</dbReference>
<name>F9Y4J1_KETVW</name>
<proteinExistence type="predicted"/>
<dbReference type="Gene3D" id="1.10.1660.10">
    <property type="match status" value="1"/>
</dbReference>
<dbReference type="KEGG" id="kvl:KVU_0709"/>
<evidence type="ECO:0000313" key="4">
    <source>
        <dbReference type="Proteomes" id="UP000000692"/>
    </source>
</evidence>
<dbReference type="InterPro" id="IPR000551">
    <property type="entry name" value="MerR-type_HTH_dom"/>
</dbReference>
<gene>
    <name evidence="3" type="ordered locus">KVU_0709</name>
</gene>
<dbReference type="eggNOG" id="COG0236">
    <property type="taxonomic scope" value="Bacteria"/>
</dbReference>
<evidence type="ECO:0000313" key="3">
    <source>
        <dbReference type="EMBL" id="AEM40548.1"/>
    </source>
</evidence>
<dbReference type="AlphaFoldDB" id="F9Y4J1"/>
<sequence length="163" mass="17806">MLERLALIRFLISIGVGLQDIWFILQDLDTSRSLERTLHQHRDKVAEAYERLHQLAMDAHAKALTAAQLLAGANPSNLFNTHNSSAVKQLAALVSSKMLAEVTSASELVADLGLTPDMLAQLYLLIENRFGVQLPTGVRETVRTVGGIEAVIQHLTNQNAEAA</sequence>
<dbReference type="PROSITE" id="PS50937">
    <property type="entry name" value="HTH_MERR_2"/>
    <property type="match status" value="1"/>
</dbReference>
<dbReference type="InterPro" id="IPR009081">
    <property type="entry name" value="PP-bd_ACP"/>
</dbReference>